<keyword evidence="1" id="KW-0812">Transmembrane</keyword>
<dbReference type="Pfam" id="PF09922">
    <property type="entry name" value="LiaF-like_C"/>
    <property type="match status" value="1"/>
</dbReference>
<protein>
    <submittedName>
        <fullName evidence="4">Membrane protein</fullName>
    </submittedName>
</protein>
<keyword evidence="1" id="KW-1133">Transmembrane helix</keyword>
<dbReference type="RefSeq" id="WP_209658265.1">
    <property type="nucleotide sequence ID" value="NZ_JAGGLI010000001.1"/>
</dbReference>
<evidence type="ECO:0000313" key="4">
    <source>
        <dbReference type="EMBL" id="MBP2026328.1"/>
    </source>
</evidence>
<sequence length="291" mass="32682">MRLKVDIIGLILIAIGLIMLFNYLGYTDIRVMDILFSYWPLILIYIGIKMLFDRSSKSEIIIGALLCFLGLGLLGDNLNVFRFDIGYFIGLIWPIAMILIGLSLMYNPKQKKKGSDYSKESYKGDIPENDTILNTKTENLDSYNKVNKSPKIKVNLTKDSDYDGDYETESSFKEIHTVLYDSFEELWDIKDGSYTAFMGGVELDISKAKFLKEEVNINLTAVMGGIEILVPRDVTIHCKGTAVLGGLEFIGKESGGVFSNLTGDYIPQIKSKGTIFFNCNVLMGEITINFK</sequence>
<reference evidence="4 5" key="1">
    <citation type="submission" date="2021-03" db="EMBL/GenBank/DDBJ databases">
        <title>Genomic Encyclopedia of Type Strains, Phase IV (KMG-IV): sequencing the most valuable type-strain genomes for metagenomic binning, comparative biology and taxonomic classification.</title>
        <authorList>
            <person name="Goeker M."/>
        </authorList>
    </citation>
    <scope>NUCLEOTIDE SEQUENCE [LARGE SCALE GENOMIC DNA]</scope>
    <source>
        <strain evidence="4 5">DSM 27512</strain>
    </source>
</reference>
<comment type="caution">
    <text evidence="4">The sequence shown here is derived from an EMBL/GenBank/DDBJ whole genome shotgun (WGS) entry which is preliminary data.</text>
</comment>
<feature type="domain" description="Cell wall-active antibiotics response LiaF-like C-terminal" evidence="2">
    <location>
        <begin position="184"/>
        <end position="288"/>
    </location>
</feature>
<dbReference type="PANTHER" id="PTHR40763">
    <property type="entry name" value="MEMBRANE PROTEIN-RELATED"/>
    <property type="match status" value="1"/>
</dbReference>
<dbReference type="InterPro" id="IPR054331">
    <property type="entry name" value="LiaF_TM"/>
</dbReference>
<dbReference type="Proteomes" id="UP001314903">
    <property type="component" value="Unassembled WGS sequence"/>
</dbReference>
<evidence type="ECO:0000259" key="3">
    <source>
        <dbReference type="Pfam" id="PF22570"/>
    </source>
</evidence>
<dbReference type="Pfam" id="PF22570">
    <property type="entry name" value="LiaF-TM"/>
    <property type="match status" value="1"/>
</dbReference>
<evidence type="ECO:0000259" key="2">
    <source>
        <dbReference type="Pfam" id="PF09922"/>
    </source>
</evidence>
<dbReference type="EMBL" id="JAGGLI010000001">
    <property type="protein sequence ID" value="MBP2026328.1"/>
    <property type="molecule type" value="Genomic_DNA"/>
</dbReference>
<name>A0ABS4KEX8_9FIRM</name>
<proteinExistence type="predicted"/>
<keyword evidence="5" id="KW-1185">Reference proteome</keyword>
<evidence type="ECO:0000313" key="5">
    <source>
        <dbReference type="Proteomes" id="UP001314903"/>
    </source>
</evidence>
<feature type="transmembrane region" description="Helical" evidence="1">
    <location>
        <begin position="31"/>
        <end position="48"/>
    </location>
</feature>
<accession>A0ABS4KEX8</accession>
<evidence type="ECO:0000256" key="1">
    <source>
        <dbReference type="SAM" id="Phobius"/>
    </source>
</evidence>
<dbReference type="PANTHER" id="PTHR40763:SF5">
    <property type="entry name" value="MEMBRANE PROTEIN"/>
    <property type="match status" value="1"/>
</dbReference>
<organism evidence="4 5">
    <name type="scientific">Acetoanaerobium pronyense</name>
    <dbReference type="NCBI Taxonomy" id="1482736"/>
    <lineage>
        <taxon>Bacteria</taxon>
        <taxon>Bacillati</taxon>
        <taxon>Bacillota</taxon>
        <taxon>Clostridia</taxon>
        <taxon>Peptostreptococcales</taxon>
        <taxon>Filifactoraceae</taxon>
        <taxon>Acetoanaerobium</taxon>
    </lineage>
</organism>
<feature type="transmembrane region" description="Helical" evidence="1">
    <location>
        <begin position="85"/>
        <end position="106"/>
    </location>
</feature>
<feature type="transmembrane region" description="Helical" evidence="1">
    <location>
        <begin position="7"/>
        <end position="25"/>
    </location>
</feature>
<gene>
    <name evidence="4" type="ORF">J2Z35_000117</name>
</gene>
<dbReference type="InterPro" id="IPR024425">
    <property type="entry name" value="LiaF-like_C"/>
</dbReference>
<feature type="domain" description="LiaF transmembrane" evidence="3">
    <location>
        <begin position="7"/>
        <end position="111"/>
    </location>
</feature>
<keyword evidence="1" id="KW-0472">Membrane</keyword>
<feature type="transmembrane region" description="Helical" evidence="1">
    <location>
        <begin position="60"/>
        <end position="79"/>
    </location>
</feature>